<accession>A0A409W8U3</accession>
<name>A0A409W8U3_9AGAR</name>
<proteinExistence type="predicted"/>
<keyword evidence="2" id="KW-1185">Reference proteome</keyword>
<protein>
    <submittedName>
        <fullName evidence="1">Uncharacterized protein</fullName>
    </submittedName>
</protein>
<sequence>MLLASQSVVAITNEYNLKRPPPPEASSEGWVKSGYTHYPVWPPKLKTQRSSFNVKTPKAGATGTVVRWDPQANEAVFA</sequence>
<comment type="caution">
    <text evidence="1">The sequence shown here is derived from an EMBL/GenBank/DDBJ whole genome shotgun (WGS) entry which is preliminary data.</text>
</comment>
<organism evidence="1 2">
    <name type="scientific">Panaeolus cyanescens</name>
    <dbReference type="NCBI Taxonomy" id="181874"/>
    <lineage>
        <taxon>Eukaryota</taxon>
        <taxon>Fungi</taxon>
        <taxon>Dikarya</taxon>
        <taxon>Basidiomycota</taxon>
        <taxon>Agaricomycotina</taxon>
        <taxon>Agaricomycetes</taxon>
        <taxon>Agaricomycetidae</taxon>
        <taxon>Agaricales</taxon>
        <taxon>Agaricineae</taxon>
        <taxon>Galeropsidaceae</taxon>
        <taxon>Panaeolus</taxon>
    </lineage>
</organism>
<dbReference type="InParanoid" id="A0A409W8U3"/>
<evidence type="ECO:0000313" key="1">
    <source>
        <dbReference type="EMBL" id="PPQ74936.1"/>
    </source>
</evidence>
<dbReference type="EMBL" id="NHTK01005714">
    <property type="protein sequence ID" value="PPQ74936.1"/>
    <property type="molecule type" value="Genomic_DNA"/>
</dbReference>
<evidence type="ECO:0000313" key="2">
    <source>
        <dbReference type="Proteomes" id="UP000284842"/>
    </source>
</evidence>
<dbReference type="AlphaFoldDB" id="A0A409W8U3"/>
<gene>
    <name evidence="1" type="ORF">CVT24_002971</name>
</gene>
<dbReference type="Proteomes" id="UP000284842">
    <property type="component" value="Unassembled WGS sequence"/>
</dbReference>
<reference evidence="1 2" key="1">
    <citation type="journal article" date="2018" name="Evol. Lett.">
        <title>Horizontal gene cluster transfer increased hallucinogenic mushroom diversity.</title>
        <authorList>
            <person name="Reynolds H.T."/>
            <person name="Vijayakumar V."/>
            <person name="Gluck-Thaler E."/>
            <person name="Korotkin H.B."/>
            <person name="Matheny P.B."/>
            <person name="Slot J.C."/>
        </authorList>
    </citation>
    <scope>NUCLEOTIDE SEQUENCE [LARGE SCALE GENOMIC DNA]</scope>
    <source>
        <strain evidence="1 2">2629</strain>
    </source>
</reference>